<dbReference type="GO" id="GO:0045277">
    <property type="term" value="C:respiratory chain complex IV"/>
    <property type="evidence" value="ECO:0007669"/>
    <property type="project" value="InterPro"/>
</dbReference>
<dbReference type="PROSITE" id="PS51359">
    <property type="entry name" value="COX5B_2"/>
    <property type="match status" value="1"/>
</dbReference>
<dbReference type="Gene3D" id="2.60.11.10">
    <property type="entry name" value="Cytochrome c oxidase, subunit Vb"/>
    <property type="match status" value="1"/>
</dbReference>
<name>A0A5K3FRW6_MESCO</name>
<dbReference type="Pfam" id="PF01215">
    <property type="entry name" value="COX5B"/>
    <property type="match status" value="1"/>
</dbReference>
<dbReference type="SUPFAM" id="SSF57802">
    <property type="entry name" value="Rubredoxin-like"/>
    <property type="match status" value="1"/>
</dbReference>
<feature type="binding site" evidence="3">
    <location>
        <position position="86"/>
    </location>
    <ligand>
        <name>Zn(2+)</name>
        <dbReference type="ChEBI" id="CHEBI:29105"/>
    </ligand>
</feature>
<dbReference type="GO" id="GO:0046872">
    <property type="term" value="F:metal ion binding"/>
    <property type="evidence" value="ECO:0007669"/>
    <property type="project" value="UniProtKB-KW"/>
</dbReference>
<evidence type="ECO:0000256" key="3">
    <source>
        <dbReference type="PIRSR" id="PIRSR602124-1"/>
    </source>
</evidence>
<sequence>MFSSTFRNRIMRVLNAFRFYSTNSVQGGEQLKCLADAVNNRDYLAVERIIVEQDPFEVRRLKMESYTSEEEPNIIASSSKSRLIGCLCEPEADAINWMEITKGKPAKCYCGNWFKLVDFEEYLAQPWKPKN</sequence>
<evidence type="ECO:0000256" key="1">
    <source>
        <dbReference type="ARBA" id="ARBA00022723"/>
    </source>
</evidence>
<protein>
    <submittedName>
        <fullName evidence="4">Cytochrome c oxidase subunit 5B, mitochondrial</fullName>
    </submittedName>
</protein>
<evidence type="ECO:0000256" key="2">
    <source>
        <dbReference type="ARBA" id="ARBA00022833"/>
    </source>
</evidence>
<dbReference type="AlphaFoldDB" id="A0A5K3FRW6"/>
<keyword evidence="1 3" id="KW-0479">Metal-binding</keyword>
<dbReference type="InterPro" id="IPR002124">
    <property type="entry name" value="Cyt_c_oxidase_su5b"/>
</dbReference>
<reference evidence="4" key="1">
    <citation type="submission" date="2019-11" db="UniProtKB">
        <authorList>
            <consortium name="WormBaseParasite"/>
        </authorList>
    </citation>
    <scope>IDENTIFICATION</scope>
</reference>
<keyword evidence="2 3" id="KW-0862">Zinc</keyword>
<dbReference type="PANTHER" id="PTHR10122">
    <property type="entry name" value="CYTOCHROME C OXIDASE SUBUNIT 5B, MITOCHONDRIAL"/>
    <property type="match status" value="1"/>
</dbReference>
<proteinExistence type="predicted"/>
<accession>A0A5K3FRW6</accession>
<dbReference type="WBParaSite" id="MCU_011050-RA">
    <property type="protein sequence ID" value="MCU_011050-RA"/>
    <property type="gene ID" value="MCU_011050"/>
</dbReference>
<organism evidence="4">
    <name type="scientific">Mesocestoides corti</name>
    <name type="common">Flatworm</name>
    <dbReference type="NCBI Taxonomy" id="53468"/>
    <lineage>
        <taxon>Eukaryota</taxon>
        <taxon>Metazoa</taxon>
        <taxon>Spiralia</taxon>
        <taxon>Lophotrochozoa</taxon>
        <taxon>Platyhelminthes</taxon>
        <taxon>Cestoda</taxon>
        <taxon>Eucestoda</taxon>
        <taxon>Cyclophyllidea</taxon>
        <taxon>Mesocestoididae</taxon>
        <taxon>Mesocestoides</taxon>
    </lineage>
</organism>
<dbReference type="PANTHER" id="PTHR10122:SF0">
    <property type="entry name" value="CYTOCHROME C OXIDASE SUBUNIT 5B, ISOFORM A-RELATED"/>
    <property type="match status" value="1"/>
</dbReference>
<dbReference type="GO" id="GO:0006123">
    <property type="term" value="P:mitochondrial electron transport, cytochrome c to oxygen"/>
    <property type="evidence" value="ECO:0007669"/>
    <property type="project" value="InterPro"/>
</dbReference>
<feature type="binding site" evidence="3">
    <location>
        <position position="88"/>
    </location>
    <ligand>
        <name>Zn(2+)</name>
        <dbReference type="ChEBI" id="CHEBI:29105"/>
    </ligand>
</feature>
<dbReference type="InterPro" id="IPR036972">
    <property type="entry name" value="Cyt_c_oxidase_su5b_sf"/>
</dbReference>
<feature type="binding site" evidence="3">
    <location>
        <position position="108"/>
    </location>
    <ligand>
        <name>Zn(2+)</name>
        <dbReference type="ChEBI" id="CHEBI:29105"/>
    </ligand>
</feature>
<feature type="binding site" evidence="3">
    <location>
        <position position="110"/>
    </location>
    <ligand>
        <name>Zn(2+)</name>
        <dbReference type="ChEBI" id="CHEBI:29105"/>
    </ligand>
</feature>
<evidence type="ECO:0000313" key="4">
    <source>
        <dbReference type="WBParaSite" id="MCU_011050-RA"/>
    </source>
</evidence>
<dbReference type="GO" id="GO:0005740">
    <property type="term" value="C:mitochondrial envelope"/>
    <property type="evidence" value="ECO:0007669"/>
    <property type="project" value="InterPro"/>
</dbReference>